<comment type="caution">
    <text evidence="1">The sequence shown here is derived from an EMBL/GenBank/DDBJ whole genome shotgun (WGS) entry which is preliminary data.</text>
</comment>
<reference evidence="1 2" key="1">
    <citation type="journal article" date="2019" name="BMC Genomics">
        <title>New insights from Opisthorchis felineus genome: update on genomics of the epidemiologically important liver flukes.</title>
        <authorList>
            <person name="Ershov N.I."/>
            <person name="Mordvinov V.A."/>
            <person name="Prokhortchouk E.B."/>
            <person name="Pakharukova M.Y."/>
            <person name="Gunbin K.V."/>
            <person name="Ustyantsev K."/>
            <person name="Genaev M.A."/>
            <person name="Blinov A.G."/>
            <person name="Mazur A."/>
            <person name="Boulygina E."/>
            <person name="Tsygankova S."/>
            <person name="Khrameeva E."/>
            <person name="Chekanov N."/>
            <person name="Fan G."/>
            <person name="Xiao A."/>
            <person name="Zhang H."/>
            <person name="Xu X."/>
            <person name="Yang H."/>
            <person name="Solovyev V."/>
            <person name="Lee S.M."/>
            <person name="Liu X."/>
            <person name="Afonnikov D.A."/>
            <person name="Skryabin K.G."/>
        </authorList>
    </citation>
    <scope>NUCLEOTIDE SEQUENCE [LARGE SCALE GENOMIC DNA]</scope>
    <source>
        <strain evidence="1">AK-0245</strain>
        <tissue evidence="1">Whole organism</tissue>
    </source>
</reference>
<dbReference type="AlphaFoldDB" id="A0A4S2LG52"/>
<proteinExistence type="predicted"/>
<evidence type="ECO:0000313" key="2">
    <source>
        <dbReference type="Proteomes" id="UP000308267"/>
    </source>
</evidence>
<accession>A0A4S2LG52</accession>
<dbReference type="EMBL" id="SJOL01007518">
    <property type="protein sequence ID" value="TGZ62453.1"/>
    <property type="molecule type" value="Genomic_DNA"/>
</dbReference>
<keyword evidence="2" id="KW-1185">Reference proteome</keyword>
<evidence type="ECO:0000313" key="1">
    <source>
        <dbReference type="EMBL" id="TGZ62453.1"/>
    </source>
</evidence>
<dbReference type="Proteomes" id="UP000308267">
    <property type="component" value="Unassembled WGS sequence"/>
</dbReference>
<organism evidence="1 2">
    <name type="scientific">Opisthorchis felineus</name>
    <dbReference type="NCBI Taxonomy" id="147828"/>
    <lineage>
        <taxon>Eukaryota</taxon>
        <taxon>Metazoa</taxon>
        <taxon>Spiralia</taxon>
        <taxon>Lophotrochozoa</taxon>
        <taxon>Platyhelminthes</taxon>
        <taxon>Trematoda</taxon>
        <taxon>Digenea</taxon>
        <taxon>Opisthorchiida</taxon>
        <taxon>Opisthorchiata</taxon>
        <taxon>Opisthorchiidae</taxon>
        <taxon>Opisthorchis</taxon>
    </lineage>
</organism>
<protein>
    <submittedName>
        <fullName evidence="1">Uncharacterized protein</fullName>
    </submittedName>
</protein>
<name>A0A4S2LG52_OPIFE</name>
<sequence>MRFNFDRPGVLQHGLNIYAEHLYANVTIRSTPSLSPIPTSSVAQSHIKSSLPSATVAANTSVSVRESESNTTNIHFSPSSADAAVQEQGTLSRQSVSGDPFSSLPISEEGMLKDEKLSERYQPVVATAITKDEFGGPWALFLSELVCASLHLALDREPICGSS</sequence>
<gene>
    <name evidence="1" type="ORF">CRM22_007437</name>
</gene>